<dbReference type="Pfam" id="PF01027">
    <property type="entry name" value="Bax1-I"/>
    <property type="match status" value="1"/>
</dbReference>
<protein>
    <recommendedName>
        <fullName evidence="8">Transmembrane BAX inhibitor motif-containing protein 4</fullName>
    </recommendedName>
</protein>
<feature type="transmembrane region" description="Helical" evidence="5">
    <location>
        <begin position="180"/>
        <end position="201"/>
    </location>
</feature>
<name>A0AAV9IS29_CYACA</name>
<accession>A0AAV9IS29</accession>
<dbReference type="EMBL" id="JANCYW010000003">
    <property type="protein sequence ID" value="KAK4535063.1"/>
    <property type="molecule type" value="Genomic_DNA"/>
</dbReference>
<evidence type="ECO:0000256" key="4">
    <source>
        <dbReference type="ARBA" id="ARBA00023136"/>
    </source>
</evidence>
<evidence type="ECO:0000256" key="2">
    <source>
        <dbReference type="ARBA" id="ARBA00022692"/>
    </source>
</evidence>
<dbReference type="PANTHER" id="PTHR23291">
    <property type="entry name" value="BAX INHIBITOR-RELATED"/>
    <property type="match status" value="1"/>
</dbReference>
<keyword evidence="4 5" id="KW-0472">Membrane</keyword>
<comment type="caution">
    <text evidence="6">The sequence shown here is derived from an EMBL/GenBank/DDBJ whole genome shotgun (WGS) entry which is preliminary data.</text>
</comment>
<evidence type="ECO:0000313" key="7">
    <source>
        <dbReference type="Proteomes" id="UP001301350"/>
    </source>
</evidence>
<comment type="similarity">
    <text evidence="5">Belongs to the BI1 family.</text>
</comment>
<organism evidence="6 7">
    <name type="scientific">Cyanidium caldarium</name>
    <name type="common">Red alga</name>
    <dbReference type="NCBI Taxonomy" id="2771"/>
    <lineage>
        <taxon>Eukaryota</taxon>
        <taxon>Rhodophyta</taxon>
        <taxon>Bangiophyceae</taxon>
        <taxon>Cyanidiales</taxon>
        <taxon>Cyanidiaceae</taxon>
        <taxon>Cyanidium</taxon>
    </lineage>
</organism>
<proteinExistence type="inferred from homology"/>
<dbReference type="GO" id="GO:0016020">
    <property type="term" value="C:membrane"/>
    <property type="evidence" value="ECO:0007669"/>
    <property type="project" value="UniProtKB-SubCell"/>
</dbReference>
<gene>
    <name evidence="6" type="ORF">CDCA_CDCA03G1088</name>
</gene>
<feature type="transmembrane region" description="Helical" evidence="5">
    <location>
        <begin position="148"/>
        <end position="168"/>
    </location>
</feature>
<feature type="transmembrane region" description="Helical" evidence="5">
    <location>
        <begin position="207"/>
        <end position="228"/>
    </location>
</feature>
<evidence type="ECO:0000256" key="5">
    <source>
        <dbReference type="RuleBase" id="RU004379"/>
    </source>
</evidence>
<dbReference type="PANTHER" id="PTHR23291:SF50">
    <property type="entry name" value="PROTEIN LIFEGUARD 4"/>
    <property type="match status" value="1"/>
</dbReference>
<feature type="transmembrane region" description="Helical" evidence="5">
    <location>
        <begin position="58"/>
        <end position="79"/>
    </location>
</feature>
<keyword evidence="2 5" id="KW-0812">Transmembrane</keyword>
<dbReference type="Proteomes" id="UP001301350">
    <property type="component" value="Unassembled WGS sequence"/>
</dbReference>
<feature type="transmembrane region" description="Helical" evidence="5">
    <location>
        <begin position="85"/>
        <end position="107"/>
    </location>
</feature>
<dbReference type="InterPro" id="IPR006214">
    <property type="entry name" value="Bax_inhibitor_1-related"/>
</dbReference>
<evidence type="ECO:0000256" key="1">
    <source>
        <dbReference type="ARBA" id="ARBA00004141"/>
    </source>
</evidence>
<feature type="transmembrane region" description="Helical" evidence="5">
    <location>
        <begin position="240"/>
        <end position="263"/>
    </location>
</feature>
<keyword evidence="7" id="KW-1185">Reference proteome</keyword>
<comment type="subcellular location">
    <subcellularLocation>
        <location evidence="1">Membrane</location>
        <topology evidence="1">Multi-pass membrane protein</topology>
    </subcellularLocation>
</comment>
<evidence type="ECO:0008006" key="8">
    <source>
        <dbReference type="Google" id="ProtNLM"/>
    </source>
</evidence>
<reference evidence="6 7" key="1">
    <citation type="submission" date="2022-07" db="EMBL/GenBank/DDBJ databases">
        <title>Genome-wide signatures of adaptation to extreme environments.</title>
        <authorList>
            <person name="Cho C.H."/>
            <person name="Yoon H.S."/>
        </authorList>
    </citation>
    <scope>NUCLEOTIDE SEQUENCE [LARGE SCALE GENOMIC DNA]</scope>
    <source>
        <strain evidence="6 7">DBV 063 E5</strain>
    </source>
</reference>
<keyword evidence="3 5" id="KW-1133">Transmembrane helix</keyword>
<sequence>MADKLEYASVGESAARYDKEAGAAWTVSGSGYGIEDFEVGTTVASCVARIRLDFLRKVYSVLTLQIGGTALLAVLFMFVTPLNAWILQAGGWVLWPCFVGAIATLIALQCLRNDAKASLRLLTAFTFFEAMTISLVCAAFAASGLGYVVFQAALLTGLVFGSLTVYCWKSQRDFSFLGGFLWATLLVVLGASLLNGLLGLTGAFSPGLAFGTSVLSALLFSGYILFDTSLLIHHLSPDDWVVACVSLYLDVINLFVNLLQILARLQSSSDN</sequence>
<evidence type="ECO:0000256" key="3">
    <source>
        <dbReference type="ARBA" id="ARBA00022989"/>
    </source>
</evidence>
<feature type="transmembrane region" description="Helical" evidence="5">
    <location>
        <begin position="119"/>
        <end position="142"/>
    </location>
</feature>
<dbReference type="AlphaFoldDB" id="A0AAV9IS29"/>
<evidence type="ECO:0000313" key="6">
    <source>
        <dbReference type="EMBL" id="KAK4535063.1"/>
    </source>
</evidence>